<feature type="compositionally biased region" description="Basic and acidic residues" evidence="2">
    <location>
        <begin position="16"/>
        <end position="32"/>
    </location>
</feature>
<accession>A0A523S5U2</accession>
<dbReference type="Proteomes" id="UP000316360">
    <property type="component" value="Unassembled WGS sequence"/>
</dbReference>
<keyword evidence="1" id="KW-0175">Coiled coil</keyword>
<protein>
    <submittedName>
        <fullName evidence="3">Uncharacterized protein</fullName>
    </submittedName>
</protein>
<dbReference type="AlphaFoldDB" id="A0A523S5U2"/>
<comment type="caution">
    <text evidence="3">The sequence shown here is derived from an EMBL/GenBank/DDBJ whole genome shotgun (WGS) entry which is preliminary data.</text>
</comment>
<organism evidence="3 4">
    <name type="scientific">Aerophobetes bacterium</name>
    <dbReference type="NCBI Taxonomy" id="2030807"/>
    <lineage>
        <taxon>Bacteria</taxon>
        <taxon>Candidatus Aerophobota</taxon>
    </lineage>
</organism>
<feature type="compositionally biased region" description="Basic and acidic residues" evidence="2">
    <location>
        <begin position="39"/>
        <end position="72"/>
    </location>
</feature>
<sequence length="248" mass="28358">MADKKLNNPTPGSGKEQPEKGTGLDEKSKGGEELLAGKFKSEEAKVKSYEELEKRHTEDRQEVSGLKERLAKLEGMQEMQQRQAQRAPQITAEEYQKMNANFKDDFTEDSLRALANFNRPLSGEVERQREELQALKDEMRSERERRGELVGLADKARKEDPELFDKLKPEIEKELREDANLARYENPYTAAFCKVRGQSYRSLAKGTDAERESFVEGSSLVPPEKKGLDALKDKYKKEVIEAKDTSRL</sequence>
<feature type="region of interest" description="Disordered" evidence="2">
    <location>
        <begin position="1"/>
        <end position="89"/>
    </location>
</feature>
<reference evidence="3 4" key="1">
    <citation type="submission" date="2019-03" db="EMBL/GenBank/DDBJ databases">
        <title>Metabolic potential of uncultured bacteria and archaea associated with petroleum seepage in deep-sea sediments.</title>
        <authorList>
            <person name="Dong X."/>
            <person name="Hubert C."/>
        </authorList>
    </citation>
    <scope>NUCLEOTIDE SEQUENCE [LARGE SCALE GENOMIC DNA]</scope>
    <source>
        <strain evidence="3">E44_bin7</strain>
    </source>
</reference>
<evidence type="ECO:0000313" key="4">
    <source>
        <dbReference type="Proteomes" id="UP000316360"/>
    </source>
</evidence>
<gene>
    <name evidence="3" type="ORF">E3J84_00095</name>
</gene>
<feature type="coiled-coil region" evidence="1">
    <location>
        <begin position="118"/>
        <end position="145"/>
    </location>
</feature>
<feature type="compositionally biased region" description="Low complexity" evidence="2">
    <location>
        <begin position="76"/>
        <end position="89"/>
    </location>
</feature>
<evidence type="ECO:0000256" key="2">
    <source>
        <dbReference type="SAM" id="MobiDB-lite"/>
    </source>
</evidence>
<evidence type="ECO:0000256" key="1">
    <source>
        <dbReference type="SAM" id="Coils"/>
    </source>
</evidence>
<proteinExistence type="predicted"/>
<name>A0A523S5U2_UNCAE</name>
<dbReference type="EMBL" id="SOKJ01000006">
    <property type="protein sequence ID" value="TET13403.1"/>
    <property type="molecule type" value="Genomic_DNA"/>
</dbReference>
<evidence type="ECO:0000313" key="3">
    <source>
        <dbReference type="EMBL" id="TET13403.1"/>
    </source>
</evidence>